<gene>
    <name evidence="2" type="ORF">SteCoe_6395</name>
</gene>
<dbReference type="AlphaFoldDB" id="A0A1R2CQ54"/>
<protein>
    <submittedName>
        <fullName evidence="2">Uncharacterized protein</fullName>
    </submittedName>
</protein>
<feature type="transmembrane region" description="Helical" evidence="1">
    <location>
        <begin position="103"/>
        <end position="126"/>
    </location>
</feature>
<keyword evidence="3" id="KW-1185">Reference proteome</keyword>
<evidence type="ECO:0000256" key="1">
    <source>
        <dbReference type="SAM" id="Phobius"/>
    </source>
</evidence>
<proteinExistence type="predicted"/>
<dbReference type="EMBL" id="MPUH01000088">
    <property type="protein sequence ID" value="OMJ91131.1"/>
    <property type="molecule type" value="Genomic_DNA"/>
</dbReference>
<organism evidence="2 3">
    <name type="scientific">Stentor coeruleus</name>
    <dbReference type="NCBI Taxonomy" id="5963"/>
    <lineage>
        <taxon>Eukaryota</taxon>
        <taxon>Sar</taxon>
        <taxon>Alveolata</taxon>
        <taxon>Ciliophora</taxon>
        <taxon>Postciliodesmatophora</taxon>
        <taxon>Heterotrichea</taxon>
        <taxon>Heterotrichida</taxon>
        <taxon>Stentoridae</taxon>
        <taxon>Stentor</taxon>
    </lineage>
</organism>
<comment type="caution">
    <text evidence="2">The sequence shown here is derived from an EMBL/GenBank/DDBJ whole genome shotgun (WGS) entry which is preliminary data.</text>
</comment>
<sequence length="177" mass="20035">MSGATINNLGDFYTCKKIDNANYVLLIHGLSPMIVQTLCGPDICTEEDYKSLEFFVSKGKFPQVHPLAVKINDPRKISNIEEYGVIFSADYQEDNYGEYSRGAIAMIVFISFFSLIILTSTIIELINWKGLESSRIGKIIKCFSFISNSKKFFSTRNNNGKSEIDYLEILNSVRVLE</sequence>
<keyword evidence="1" id="KW-0812">Transmembrane</keyword>
<keyword evidence="1" id="KW-0472">Membrane</keyword>
<reference evidence="2 3" key="1">
    <citation type="submission" date="2016-11" db="EMBL/GenBank/DDBJ databases">
        <title>The macronuclear genome of Stentor coeruleus: a giant cell with tiny introns.</title>
        <authorList>
            <person name="Slabodnick M."/>
            <person name="Ruby J.G."/>
            <person name="Reiff S.B."/>
            <person name="Swart E.C."/>
            <person name="Gosai S."/>
            <person name="Prabakaran S."/>
            <person name="Witkowska E."/>
            <person name="Larue G.E."/>
            <person name="Fisher S."/>
            <person name="Freeman R.M."/>
            <person name="Gunawardena J."/>
            <person name="Chu W."/>
            <person name="Stover N.A."/>
            <person name="Gregory B.D."/>
            <person name="Nowacki M."/>
            <person name="Derisi J."/>
            <person name="Roy S.W."/>
            <person name="Marshall W.F."/>
            <person name="Sood P."/>
        </authorList>
    </citation>
    <scope>NUCLEOTIDE SEQUENCE [LARGE SCALE GENOMIC DNA]</scope>
    <source>
        <strain evidence="2">WM001</strain>
    </source>
</reference>
<name>A0A1R2CQ54_9CILI</name>
<accession>A0A1R2CQ54</accession>
<evidence type="ECO:0000313" key="2">
    <source>
        <dbReference type="EMBL" id="OMJ91131.1"/>
    </source>
</evidence>
<evidence type="ECO:0000313" key="3">
    <source>
        <dbReference type="Proteomes" id="UP000187209"/>
    </source>
</evidence>
<dbReference type="Proteomes" id="UP000187209">
    <property type="component" value="Unassembled WGS sequence"/>
</dbReference>
<keyword evidence="1" id="KW-1133">Transmembrane helix</keyword>